<dbReference type="KEGG" id="phm:PSMK_28800"/>
<dbReference type="Pfam" id="PF12840">
    <property type="entry name" value="HTH_20"/>
    <property type="match status" value="1"/>
</dbReference>
<dbReference type="CDD" id="cd00090">
    <property type="entry name" value="HTH_ARSR"/>
    <property type="match status" value="1"/>
</dbReference>
<reference evidence="2 3" key="1">
    <citation type="submission" date="2012-02" db="EMBL/GenBank/DDBJ databases">
        <title>Complete genome sequence of Phycisphaera mikurensis NBRC 102666.</title>
        <authorList>
            <person name="Ankai A."/>
            <person name="Hosoyama A."/>
            <person name="Terui Y."/>
            <person name="Sekine M."/>
            <person name="Fukai R."/>
            <person name="Kato Y."/>
            <person name="Nakamura S."/>
            <person name="Yamada-Narita S."/>
            <person name="Kawakoshi A."/>
            <person name="Fukunaga Y."/>
            <person name="Yamazaki S."/>
            <person name="Fujita N."/>
        </authorList>
    </citation>
    <scope>NUCLEOTIDE SEQUENCE [LARGE SCALE GENOMIC DNA]</scope>
    <source>
        <strain evidence="3">NBRC 102666 / KCTC 22515 / FYK2301M01</strain>
    </source>
</reference>
<sequence length="101" mass="11019">MPPQPSEPDAADLDLPRVLRALADPVRLDIVRYAHAHPGAPCSTILADVPKSTASHHWRVLREAGLLHQEPAGRQKLNHLRKAEVDTAYPGLLDAVLAGRE</sequence>
<dbReference type="Gene3D" id="1.10.10.10">
    <property type="entry name" value="Winged helix-like DNA-binding domain superfamily/Winged helix DNA-binding domain"/>
    <property type="match status" value="1"/>
</dbReference>
<keyword evidence="3" id="KW-1185">Reference proteome</keyword>
<proteinExistence type="predicted"/>
<dbReference type="GO" id="GO:0003700">
    <property type="term" value="F:DNA-binding transcription factor activity"/>
    <property type="evidence" value="ECO:0007669"/>
    <property type="project" value="InterPro"/>
</dbReference>
<dbReference type="eggNOG" id="COG0640">
    <property type="taxonomic scope" value="Bacteria"/>
</dbReference>
<name>I0IIF1_PHYMF</name>
<evidence type="ECO:0000313" key="2">
    <source>
        <dbReference type="EMBL" id="BAM05039.1"/>
    </source>
</evidence>
<dbReference type="InterPro" id="IPR011991">
    <property type="entry name" value="ArsR-like_HTH"/>
</dbReference>
<dbReference type="EMBL" id="AP012338">
    <property type="protein sequence ID" value="BAM05039.1"/>
    <property type="molecule type" value="Genomic_DNA"/>
</dbReference>
<dbReference type="AlphaFoldDB" id="I0IIF1"/>
<dbReference type="STRING" id="1142394.PSMK_28800"/>
<dbReference type="SUPFAM" id="SSF46785">
    <property type="entry name" value="Winged helix' DNA-binding domain"/>
    <property type="match status" value="1"/>
</dbReference>
<dbReference type="OrthoDB" id="9800150at2"/>
<dbReference type="HOGENOM" id="CLU_097806_4_2_0"/>
<dbReference type="InterPro" id="IPR036388">
    <property type="entry name" value="WH-like_DNA-bd_sf"/>
</dbReference>
<dbReference type="InterPro" id="IPR001845">
    <property type="entry name" value="HTH_ArsR_DNA-bd_dom"/>
</dbReference>
<protein>
    <submittedName>
        <fullName evidence="2">Putative ArsR family transcriptional regulator</fullName>
    </submittedName>
</protein>
<feature type="domain" description="HTH arsR-type" evidence="1">
    <location>
        <begin position="7"/>
        <end position="100"/>
    </location>
</feature>
<organism evidence="2 3">
    <name type="scientific">Phycisphaera mikurensis (strain NBRC 102666 / KCTC 22515 / FYK2301M01)</name>
    <dbReference type="NCBI Taxonomy" id="1142394"/>
    <lineage>
        <taxon>Bacteria</taxon>
        <taxon>Pseudomonadati</taxon>
        <taxon>Planctomycetota</taxon>
        <taxon>Phycisphaerae</taxon>
        <taxon>Phycisphaerales</taxon>
        <taxon>Phycisphaeraceae</taxon>
        <taxon>Phycisphaera</taxon>
    </lineage>
</organism>
<dbReference type="Proteomes" id="UP000007881">
    <property type="component" value="Chromosome"/>
</dbReference>
<dbReference type="InterPro" id="IPR036390">
    <property type="entry name" value="WH_DNA-bd_sf"/>
</dbReference>
<dbReference type="PRINTS" id="PR00778">
    <property type="entry name" value="HTHARSR"/>
</dbReference>
<dbReference type="PROSITE" id="PS50987">
    <property type="entry name" value="HTH_ARSR_2"/>
    <property type="match status" value="1"/>
</dbReference>
<gene>
    <name evidence="2" type="ordered locus">PSMK_28800</name>
</gene>
<accession>I0IIF1</accession>
<dbReference type="RefSeq" id="WP_014438249.1">
    <property type="nucleotide sequence ID" value="NC_017080.1"/>
</dbReference>
<evidence type="ECO:0000313" key="3">
    <source>
        <dbReference type="Proteomes" id="UP000007881"/>
    </source>
</evidence>
<evidence type="ECO:0000259" key="1">
    <source>
        <dbReference type="PROSITE" id="PS50987"/>
    </source>
</evidence>
<dbReference type="SMART" id="SM00418">
    <property type="entry name" value="HTH_ARSR"/>
    <property type="match status" value="1"/>
</dbReference>